<reference evidence="2" key="1">
    <citation type="submission" date="2014-09" db="EMBL/GenBank/DDBJ databases">
        <authorList>
            <person name="Magalhaes I.L.F."/>
            <person name="Oliveira U."/>
            <person name="Santos F.R."/>
            <person name="Vidigal T.H.D.A."/>
            <person name="Brescovit A.D."/>
            <person name="Santos A.J."/>
        </authorList>
    </citation>
    <scope>NUCLEOTIDE SEQUENCE</scope>
    <source>
        <tissue evidence="2">Shoot tissue taken approximately 20 cm above the soil surface</tissue>
    </source>
</reference>
<feature type="compositionally biased region" description="Polar residues" evidence="1">
    <location>
        <begin position="1"/>
        <end position="16"/>
    </location>
</feature>
<organism evidence="2">
    <name type="scientific">Arundo donax</name>
    <name type="common">Giant reed</name>
    <name type="synonym">Donax arundinaceus</name>
    <dbReference type="NCBI Taxonomy" id="35708"/>
    <lineage>
        <taxon>Eukaryota</taxon>
        <taxon>Viridiplantae</taxon>
        <taxon>Streptophyta</taxon>
        <taxon>Embryophyta</taxon>
        <taxon>Tracheophyta</taxon>
        <taxon>Spermatophyta</taxon>
        <taxon>Magnoliopsida</taxon>
        <taxon>Liliopsida</taxon>
        <taxon>Poales</taxon>
        <taxon>Poaceae</taxon>
        <taxon>PACMAD clade</taxon>
        <taxon>Arundinoideae</taxon>
        <taxon>Arundineae</taxon>
        <taxon>Arundo</taxon>
    </lineage>
</organism>
<evidence type="ECO:0000256" key="1">
    <source>
        <dbReference type="SAM" id="MobiDB-lite"/>
    </source>
</evidence>
<dbReference type="EMBL" id="GBRH01229192">
    <property type="protein sequence ID" value="JAD68703.1"/>
    <property type="molecule type" value="Transcribed_RNA"/>
</dbReference>
<sequence length="23" mass="2549">MQTSSPQSKSYSTEAKPNQIKHA</sequence>
<evidence type="ECO:0000313" key="2">
    <source>
        <dbReference type="EMBL" id="JAD68703.1"/>
    </source>
</evidence>
<accession>A0A0A9C2M3</accession>
<proteinExistence type="predicted"/>
<dbReference type="AlphaFoldDB" id="A0A0A9C2M3"/>
<protein>
    <submittedName>
        <fullName evidence="2">Uncharacterized protein</fullName>
    </submittedName>
</protein>
<feature type="region of interest" description="Disordered" evidence="1">
    <location>
        <begin position="1"/>
        <end position="23"/>
    </location>
</feature>
<reference evidence="2" key="2">
    <citation type="journal article" date="2015" name="Data Brief">
        <title>Shoot transcriptome of the giant reed, Arundo donax.</title>
        <authorList>
            <person name="Barrero R.A."/>
            <person name="Guerrero F.D."/>
            <person name="Moolhuijzen P."/>
            <person name="Goolsby J.A."/>
            <person name="Tidwell J."/>
            <person name="Bellgard S.E."/>
            <person name="Bellgard M.I."/>
        </authorList>
    </citation>
    <scope>NUCLEOTIDE SEQUENCE</scope>
    <source>
        <tissue evidence="2">Shoot tissue taken approximately 20 cm above the soil surface</tissue>
    </source>
</reference>
<name>A0A0A9C2M3_ARUDO</name>